<dbReference type="Proteomes" id="UP001176940">
    <property type="component" value="Unassembled WGS sequence"/>
</dbReference>
<organism evidence="4 5">
    <name type="scientific">Ranitomeya imitator</name>
    <name type="common">mimic poison frog</name>
    <dbReference type="NCBI Taxonomy" id="111125"/>
    <lineage>
        <taxon>Eukaryota</taxon>
        <taxon>Metazoa</taxon>
        <taxon>Chordata</taxon>
        <taxon>Craniata</taxon>
        <taxon>Vertebrata</taxon>
        <taxon>Euteleostomi</taxon>
        <taxon>Amphibia</taxon>
        <taxon>Batrachia</taxon>
        <taxon>Anura</taxon>
        <taxon>Neobatrachia</taxon>
        <taxon>Hyloidea</taxon>
        <taxon>Dendrobatidae</taxon>
        <taxon>Dendrobatinae</taxon>
        <taxon>Ranitomeya</taxon>
    </lineage>
</organism>
<evidence type="ECO:0000256" key="1">
    <source>
        <dbReference type="SAM" id="Coils"/>
    </source>
</evidence>
<evidence type="ECO:0000313" key="4">
    <source>
        <dbReference type="EMBL" id="CAJ0946008.1"/>
    </source>
</evidence>
<proteinExistence type="predicted"/>
<name>A0ABN9LU43_9NEOB</name>
<dbReference type="PROSITE" id="PS50878">
    <property type="entry name" value="RT_POL"/>
    <property type="match status" value="1"/>
</dbReference>
<feature type="coiled-coil region" evidence="1">
    <location>
        <begin position="99"/>
        <end position="153"/>
    </location>
</feature>
<feature type="compositionally biased region" description="Low complexity" evidence="2">
    <location>
        <begin position="184"/>
        <end position="200"/>
    </location>
</feature>
<dbReference type="EMBL" id="CAUEEQ010024756">
    <property type="protein sequence ID" value="CAJ0946008.1"/>
    <property type="molecule type" value="Genomic_DNA"/>
</dbReference>
<feature type="region of interest" description="Disordered" evidence="2">
    <location>
        <begin position="1000"/>
        <end position="1041"/>
    </location>
</feature>
<evidence type="ECO:0000313" key="5">
    <source>
        <dbReference type="Proteomes" id="UP001176940"/>
    </source>
</evidence>
<feature type="compositionally biased region" description="Low complexity" evidence="2">
    <location>
        <begin position="1003"/>
        <end position="1019"/>
    </location>
</feature>
<evidence type="ECO:0000256" key="2">
    <source>
        <dbReference type="SAM" id="MobiDB-lite"/>
    </source>
</evidence>
<dbReference type="PANTHER" id="PTHR21301:SF12">
    <property type="match status" value="1"/>
</dbReference>
<dbReference type="PANTHER" id="PTHR21301">
    <property type="entry name" value="REVERSE TRANSCRIPTASE"/>
    <property type="match status" value="1"/>
</dbReference>
<dbReference type="InterPro" id="IPR058912">
    <property type="entry name" value="HTH_animal"/>
</dbReference>
<feature type="domain" description="Reverse transcriptase" evidence="3">
    <location>
        <begin position="446"/>
        <end position="711"/>
    </location>
</feature>
<keyword evidence="5" id="KW-1185">Reference proteome</keyword>
<dbReference type="InterPro" id="IPR000477">
    <property type="entry name" value="RT_dom"/>
</dbReference>
<feature type="coiled-coil region" evidence="1">
    <location>
        <begin position="918"/>
        <end position="972"/>
    </location>
</feature>
<gene>
    <name evidence="4" type="ORF">RIMI_LOCUS11109774</name>
</gene>
<dbReference type="Pfam" id="PF26215">
    <property type="entry name" value="HTH_animal"/>
    <property type="match status" value="1"/>
</dbReference>
<accession>A0ABN9LU43</accession>
<keyword evidence="1" id="KW-0175">Coiled coil</keyword>
<sequence length="1074" mass="125177">MAPYRPEAEEIISRVTIPGEFLHTPSEEIRSRDLERELRRKTALELHYVTLAEYHKVKRIPRGLRVSLRPTLFQDRPDFCQKFESILNKCSMDIIILTIEHLHKELSTVEAQVTSIQQQLSSTLTPDKFDLILQKTNKTIEEFRSQLQERKRSKFLRDAEDYHREQVYKWRDINYYREGRSYRRGNSSTSSGSESEFMSRTPLPFLEQRRGRSTKGRRGGGRRQHSAREFTDTHTISGRDNQIVYNISSYNLSPTEYNVLQKGLSFCPTPSFNGFILDQELHRFFRSLRLKVHFNSNPTEERTADVNNSSQSVTSFQLKQLGLRVSSNYNPPRTYHPVETYISLVKRDVEADLKSIQKGSIRIHRNLSVIEKDALRNLKENKRIVIKPADKGGSIVVMDKSHYTSIIQSQLNDRTTYQSIDRDPTFDVAREIRLIIKTYKEKGTIDAKLSEYLINTQPMIPVFYVLPKVHKDLMNPPGRPIVASTNSLLSPLAITLDRILTPLLHNISSYLKDTTDFLSKLHAITPVVSGCTLVTLDVNSLYTCIDHQRGIAAVQWFLTEHTDFSPDQLQFCVDLLSFVLHKNFFMFGDQYYIQRTGTAMGSNMAPPYANIFMAAFEETYVYTHPLFQTHSVYWKRYIDDVFMIWRGGEDLLLRFVSDINTCVPNLSFSMQKSNVSINFLDTMITLEADGNLDVDLYCKPTDKNSLLHYSSCHPRHVKQSLPISQYHRLSRIVSNEEKQAIRHHEMSVKFLQRGYPLRTLQKATNNIRNNRVNLGRQRIPFVSTFHPYLYKIKNCVLRHWDLLGKAYPGIPEFNDTPIMCYKKPSNLRNLLVKADIGSDKPHYTQRTLSTQKRERELRRKTALELHYVTLAEYHKVKRIPRGLRVSLRPTLFQDRPDFCQKFESILNKCSMDIIILTIEHLHKELSTVEAQVTSIQQQLSSTLTPDKFDLILQKTNKTIEEFRSQLQERKRSKFLRDAEDYHREQVYKWRDINYYREGRSYRRGNSSTSSGSESEFMSRTPLPFLEQRRGRSTKGRRGGAVDNTVLESSRIRTRSQVHLEPCIIYCPAFKAYIM</sequence>
<comment type="caution">
    <text evidence="4">The sequence shown here is derived from an EMBL/GenBank/DDBJ whole genome shotgun (WGS) entry which is preliminary data.</text>
</comment>
<protein>
    <recommendedName>
        <fullName evidence="3">Reverse transcriptase domain-containing protein</fullName>
    </recommendedName>
</protein>
<reference evidence="4" key="1">
    <citation type="submission" date="2023-07" db="EMBL/GenBank/DDBJ databases">
        <authorList>
            <person name="Stuckert A."/>
        </authorList>
    </citation>
    <scope>NUCLEOTIDE SEQUENCE</scope>
</reference>
<feature type="region of interest" description="Disordered" evidence="2">
    <location>
        <begin position="181"/>
        <end position="228"/>
    </location>
</feature>
<feature type="compositionally biased region" description="Basic residues" evidence="2">
    <location>
        <begin position="211"/>
        <end position="225"/>
    </location>
</feature>
<evidence type="ECO:0000259" key="3">
    <source>
        <dbReference type="PROSITE" id="PS50878"/>
    </source>
</evidence>